<dbReference type="PROSITE" id="PS51257">
    <property type="entry name" value="PROKAR_LIPOPROTEIN"/>
    <property type="match status" value="1"/>
</dbReference>
<protein>
    <recommendedName>
        <fullName evidence="4">DUF4190 domain-containing protein</fullName>
    </recommendedName>
</protein>
<keyword evidence="3" id="KW-1185">Reference proteome</keyword>
<dbReference type="RefSeq" id="WP_068843209.1">
    <property type="nucleotide sequence ID" value="NZ_FRBT01000001.1"/>
</dbReference>
<dbReference type="STRING" id="946677.SAMN05444484_101498"/>
<dbReference type="AlphaFoldDB" id="A0A1M6YBR3"/>
<evidence type="ECO:0000313" key="2">
    <source>
        <dbReference type="EMBL" id="SHL15435.1"/>
    </source>
</evidence>
<reference evidence="3" key="1">
    <citation type="submission" date="2016-11" db="EMBL/GenBank/DDBJ databases">
        <authorList>
            <person name="Varghese N."/>
            <person name="Submissions S."/>
        </authorList>
    </citation>
    <scope>NUCLEOTIDE SEQUENCE [LARGE SCALE GENOMIC DNA]</scope>
    <source>
        <strain evidence="3">DSM 24724</strain>
    </source>
</reference>
<dbReference type="OrthoDB" id="9913498at2"/>
<feature type="transmembrane region" description="Helical" evidence="1">
    <location>
        <begin position="68"/>
        <end position="88"/>
    </location>
</feature>
<organism evidence="2 3">
    <name type="scientific">Flavobacterium chilense</name>
    <dbReference type="NCBI Taxonomy" id="946677"/>
    <lineage>
        <taxon>Bacteria</taxon>
        <taxon>Pseudomonadati</taxon>
        <taxon>Bacteroidota</taxon>
        <taxon>Flavobacteriia</taxon>
        <taxon>Flavobacteriales</taxon>
        <taxon>Flavobacteriaceae</taxon>
        <taxon>Flavobacterium</taxon>
    </lineage>
</organism>
<keyword evidence="1" id="KW-0472">Membrane</keyword>
<gene>
    <name evidence="2" type="ORF">SAMN05444484_101498</name>
</gene>
<feature type="transmembrane region" description="Helical" evidence="1">
    <location>
        <begin position="37"/>
        <end position="56"/>
    </location>
</feature>
<evidence type="ECO:0000256" key="1">
    <source>
        <dbReference type="SAM" id="Phobius"/>
    </source>
</evidence>
<evidence type="ECO:0000313" key="3">
    <source>
        <dbReference type="Proteomes" id="UP000184028"/>
    </source>
</evidence>
<sequence>MKDNLRQSNSGEGISIAAVVLGVISCIASFIPCFDALALIGGILAIVFGAIGLSHAKKANTSKTLPQIGLILGIVATLLSIMMMLIFLDILKSLVR</sequence>
<name>A0A1M6YBR3_9FLAO</name>
<keyword evidence="1" id="KW-1133">Transmembrane helix</keyword>
<dbReference type="EMBL" id="FRBT01000001">
    <property type="protein sequence ID" value="SHL15435.1"/>
    <property type="molecule type" value="Genomic_DNA"/>
</dbReference>
<feature type="transmembrane region" description="Helical" evidence="1">
    <location>
        <begin position="12"/>
        <end position="31"/>
    </location>
</feature>
<dbReference type="Proteomes" id="UP000184028">
    <property type="component" value="Unassembled WGS sequence"/>
</dbReference>
<evidence type="ECO:0008006" key="4">
    <source>
        <dbReference type="Google" id="ProtNLM"/>
    </source>
</evidence>
<keyword evidence="1" id="KW-0812">Transmembrane</keyword>
<proteinExistence type="predicted"/>
<accession>A0A1M6YBR3</accession>